<gene>
    <name evidence="1" type="ORF">BAURA63_03526</name>
</gene>
<protein>
    <submittedName>
        <fullName evidence="1">Uncharacterized protein</fullName>
    </submittedName>
</protein>
<accession>A0A2H1KNE3</accession>
<evidence type="ECO:0000313" key="1">
    <source>
        <dbReference type="EMBL" id="SMY01270.1"/>
    </source>
</evidence>
<dbReference type="EMBL" id="FXYZ01000026">
    <property type="protein sequence ID" value="SMY01270.1"/>
    <property type="molecule type" value="Genomic_DNA"/>
</dbReference>
<reference evidence="1 2" key="1">
    <citation type="submission" date="2017-03" db="EMBL/GenBank/DDBJ databases">
        <authorList>
            <person name="Afonso C.L."/>
            <person name="Miller P.J."/>
            <person name="Scott M.A."/>
            <person name="Spackman E."/>
            <person name="Goraichik I."/>
            <person name="Dimitrov K.M."/>
            <person name="Suarez D.L."/>
            <person name="Swayne D.E."/>
        </authorList>
    </citation>
    <scope>NUCLEOTIDE SEQUENCE [LARGE SCALE GENOMIC DNA]</scope>
    <source>
        <strain evidence="2">6(3)</strain>
    </source>
</reference>
<sequence length="114" mass="12688">MGLTLYKMKSRPESDGYGLMARDADGFCFVYSANTGFWHRNKARELDLAFGPEAVYEHIDGAVAGELIAGVKPADPLAMDRYIEELEQQPARWIKSSEDLGMIAPDADQPLHQN</sequence>
<evidence type="ECO:0000313" key="2">
    <source>
        <dbReference type="Proteomes" id="UP000234327"/>
    </source>
</evidence>
<dbReference type="AlphaFoldDB" id="A0A2H1KNE3"/>
<dbReference type="RefSeq" id="WP_101598811.1">
    <property type="nucleotide sequence ID" value="NZ_FXYZ01000026.1"/>
</dbReference>
<organism evidence="1 2">
    <name type="scientific">Brevibacterium aurantiacum</name>
    <dbReference type="NCBI Taxonomy" id="273384"/>
    <lineage>
        <taxon>Bacteria</taxon>
        <taxon>Bacillati</taxon>
        <taxon>Actinomycetota</taxon>
        <taxon>Actinomycetes</taxon>
        <taxon>Micrococcales</taxon>
        <taxon>Brevibacteriaceae</taxon>
        <taxon>Brevibacterium</taxon>
    </lineage>
</organism>
<proteinExistence type="predicted"/>
<dbReference type="Proteomes" id="UP000234327">
    <property type="component" value="Unassembled WGS sequence"/>
</dbReference>
<name>A0A2H1KNE3_BREAU</name>